<evidence type="ECO:0008006" key="4">
    <source>
        <dbReference type="Google" id="ProtNLM"/>
    </source>
</evidence>
<feature type="compositionally biased region" description="Polar residues" evidence="1">
    <location>
        <begin position="1"/>
        <end position="18"/>
    </location>
</feature>
<evidence type="ECO:0000256" key="1">
    <source>
        <dbReference type="SAM" id="MobiDB-lite"/>
    </source>
</evidence>
<accession>A0ABQ7V2B8</accession>
<reference evidence="2 3" key="1">
    <citation type="journal article" date="2021" name="bioRxiv">
        <title>Chromosome-scale and haplotype-resolved genome assembly of a tetraploid potato cultivar.</title>
        <authorList>
            <person name="Sun H."/>
            <person name="Jiao W.-B."/>
            <person name="Krause K."/>
            <person name="Campoy J.A."/>
            <person name="Goel M."/>
            <person name="Folz-Donahue K."/>
            <person name="Kukat C."/>
            <person name="Huettel B."/>
            <person name="Schneeberger K."/>
        </authorList>
    </citation>
    <scope>NUCLEOTIDE SEQUENCE [LARGE SCALE GENOMIC DNA]</scope>
    <source>
        <strain evidence="2">SolTubOtavaFocal</strain>
        <tissue evidence="2">Leaves</tissue>
    </source>
</reference>
<proteinExistence type="predicted"/>
<sequence>MQSYTSMTLQHNPSSQGQDPPMSRQIDDHQRLIIEPEGFGFNARQETAKILPSSIGKFFNDAYLMWGEIPQTLSYNGVVPWPEVGKRKRTRARAREKITTSYIGSSVGARIVTRDMTPEPDPAKDPAKNDKVITPETGYHSNGTETRRKIQLNTLHSEVTEEVVENLQQINGTVAKEVVKDTGKDEKTDNPGYICLRRTEM</sequence>
<dbReference type="Proteomes" id="UP000826656">
    <property type="component" value="Unassembled WGS sequence"/>
</dbReference>
<organism evidence="2 3">
    <name type="scientific">Solanum tuberosum</name>
    <name type="common">Potato</name>
    <dbReference type="NCBI Taxonomy" id="4113"/>
    <lineage>
        <taxon>Eukaryota</taxon>
        <taxon>Viridiplantae</taxon>
        <taxon>Streptophyta</taxon>
        <taxon>Embryophyta</taxon>
        <taxon>Tracheophyta</taxon>
        <taxon>Spermatophyta</taxon>
        <taxon>Magnoliopsida</taxon>
        <taxon>eudicotyledons</taxon>
        <taxon>Gunneridae</taxon>
        <taxon>Pentapetalae</taxon>
        <taxon>asterids</taxon>
        <taxon>lamiids</taxon>
        <taxon>Solanales</taxon>
        <taxon>Solanaceae</taxon>
        <taxon>Solanoideae</taxon>
        <taxon>Solaneae</taxon>
        <taxon>Solanum</taxon>
    </lineage>
</organism>
<evidence type="ECO:0000313" key="3">
    <source>
        <dbReference type="Proteomes" id="UP000826656"/>
    </source>
</evidence>
<feature type="region of interest" description="Disordered" evidence="1">
    <location>
        <begin position="1"/>
        <end position="24"/>
    </location>
</feature>
<feature type="region of interest" description="Disordered" evidence="1">
    <location>
        <begin position="115"/>
        <end position="144"/>
    </location>
</feature>
<comment type="caution">
    <text evidence="2">The sequence shown here is derived from an EMBL/GenBank/DDBJ whole genome shotgun (WGS) entry which is preliminary data.</text>
</comment>
<name>A0ABQ7V2B8_SOLTU</name>
<feature type="compositionally biased region" description="Basic and acidic residues" evidence="1">
    <location>
        <begin position="115"/>
        <end position="133"/>
    </location>
</feature>
<gene>
    <name evidence="2" type="ORF">KY290_021366</name>
</gene>
<keyword evidence="3" id="KW-1185">Reference proteome</keyword>
<dbReference type="EMBL" id="JAIVGD010000015">
    <property type="protein sequence ID" value="KAH0757873.1"/>
    <property type="molecule type" value="Genomic_DNA"/>
</dbReference>
<evidence type="ECO:0000313" key="2">
    <source>
        <dbReference type="EMBL" id="KAH0757873.1"/>
    </source>
</evidence>
<protein>
    <recommendedName>
        <fullName evidence="4">Integrase core domain containing protein</fullName>
    </recommendedName>
</protein>